<proteinExistence type="predicted"/>
<organism evidence="1">
    <name type="scientific">Sesamum latifolium</name>
    <dbReference type="NCBI Taxonomy" id="2727402"/>
    <lineage>
        <taxon>Eukaryota</taxon>
        <taxon>Viridiplantae</taxon>
        <taxon>Streptophyta</taxon>
        <taxon>Embryophyta</taxon>
        <taxon>Tracheophyta</taxon>
        <taxon>Spermatophyta</taxon>
        <taxon>Magnoliopsida</taxon>
        <taxon>eudicotyledons</taxon>
        <taxon>Gunneridae</taxon>
        <taxon>Pentapetalae</taxon>
        <taxon>asterids</taxon>
        <taxon>lamiids</taxon>
        <taxon>Lamiales</taxon>
        <taxon>Pedaliaceae</taxon>
        <taxon>Sesamum</taxon>
    </lineage>
</organism>
<dbReference type="EMBL" id="JACGWN010000004">
    <property type="protein sequence ID" value="KAL0453406.1"/>
    <property type="molecule type" value="Genomic_DNA"/>
</dbReference>
<reference evidence="1" key="1">
    <citation type="submission" date="2020-06" db="EMBL/GenBank/DDBJ databases">
        <authorList>
            <person name="Li T."/>
            <person name="Hu X."/>
            <person name="Zhang T."/>
            <person name="Song X."/>
            <person name="Zhang H."/>
            <person name="Dai N."/>
            <person name="Sheng W."/>
            <person name="Hou X."/>
            <person name="Wei L."/>
        </authorList>
    </citation>
    <scope>NUCLEOTIDE SEQUENCE</scope>
    <source>
        <strain evidence="1">KEN1</strain>
        <tissue evidence="1">Leaf</tissue>
    </source>
</reference>
<comment type="caution">
    <text evidence="1">The sequence shown here is derived from an EMBL/GenBank/DDBJ whole genome shotgun (WGS) entry which is preliminary data.</text>
</comment>
<accession>A0AAW2XKN2</accession>
<protein>
    <submittedName>
        <fullName evidence="1">Uncharacterized protein</fullName>
    </submittedName>
</protein>
<name>A0AAW2XKN2_9LAMI</name>
<sequence length="154" mass="17604">MLGSLRMLGFAGGNKVKDIVFKEEYVNIPSSTIDIVKDFVPNSINGAIDQNNIIEPLIQETVIEEQTPTPPESLPLRRSTRERRSTLLDDYIVFLQEHEIDIGIMGNDPINFHQAMKCSNSQKWIDAMNEEIKSMKDNDVWELVHLPEGEAHWL</sequence>
<evidence type="ECO:0000313" key="1">
    <source>
        <dbReference type="EMBL" id="KAL0453406.1"/>
    </source>
</evidence>
<dbReference type="AlphaFoldDB" id="A0AAW2XKN2"/>
<reference evidence="1" key="2">
    <citation type="journal article" date="2024" name="Plant">
        <title>Genomic evolution and insights into agronomic trait innovations of Sesamum species.</title>
        <authorList>
            <person name="Miao H."/>
            <person name="Wang L."/>
            <person name="Qu L."/>
            <person name="Liu H."/>
            <person name="Sun Y."/>
            <person name="Le M."/>
            <person name="Wang Q."/>
            <person name="Wei S."/>
            <person name="Zheng Y."/>
            <person name="Lin W."/>
            <person name="Duan Y."/>
            <person name="Cao H."/>
            <person name="Xiong S."/>
            <person name="Wang X."/>
            <person name="Wei L."/>
            <person name="Li C."/>
            <person name="Ma Q."/>
            <person name="Ju M."/>
            <person name="Zhao R."/>
            <person name="Li G."/>
            <person name="Mu C."/>
            <person name="Tian Q."/>
            <person name="Mei H."/>
            <person name="Zhang T."/>
            <person name="Gao T."/>
            <person name="Zhang H."/>
        </authorList>
    </citation>
    <scope>NUCLEOTIDE SEQUENCE</scope>
    <source>
        <strain evidence="1">KEN1</strain>
    </source>
</reference>
<gene>
    <name evidence="1" type="ORF">Slati_1318700</name>
</gene>